<organism evidence="2 3">
    <name type="scientific">Amborella trichopoda</name>
    <dbReference type="NCBI Taxonomy" id="13333"/>
    <lineage>
        <taxon>Eukaryota</taxon>
        <taxon>Viridiplantae</taxon>
        <taxon>Streptophyta</taxon>
        <taxon>Embryophyta</taxon>
        <taxon>Tracheophyta</taxon>
        <taxon>Spermatophyta</taxon>
        <taxon>Magnoliopsida</taxon>
        <taxon>Amborellales</taxon>
        <taxon>Amborellaceae</taxon>
        <taxon>Amborella</taxon>
    </lineage>
</organism>
<evidence type="ECO:0000313" key="2">
    <source>
        <dbReference type="EMBL" id="ERM97653.1"/>
    </source>
</evidence>
<protein>
    <submittedName>
        <fullName evidence="2">Uncharacterized protein</fullName>
    </submittedName>
</protein>
<feature type="compositionally biased region" description="Basic and acidic residues" evidence="1">
    <location>
        <begin position="1"/>
        <end position="27"/>
    </location>
</feature>
<dbReference type="Proteomes" id="UP000017836">
    <property type="component" value="Unassembled WGS sequence"/>
</dbReference>
<name>W1NQF6_AMBTC</name>
<proteinExistence type="predicted"/>
<dbReference type="AlphaFoldDB" id="W1NQF6"/>
<accession>W1NQF6</accession>
<dbReference type="EMBL" id="KI395898">
    <property type="protein sequence ID" value="ERM97653.1"/>
    <property type="molecule type" value="Genomic_DNA"/>
</dbReference>
<dbReference type="eggNOG" id="ENOG502SYD1">
    <property type="taxonomic scope" value="Eukaryota"/>
</dbReference>
<keyword evidence="3" id="KW-1185">Reference proteome</keyword>
<evidence type="ECO:0000313" key="3">
    <source>
        <dbReference type="Proteomes" id="UP000017836"/>
    </source>
</evidence>
<feature type="region of interest" description="Disordered" evidence="1">
    <location>
        <begin position="1"/>
        <end position="38"/>
    </location>
</feature>
<reference evidence="3" key="1">
    <citation type="journal article" date="2013" name="Science">
        <title>The Amborella genome and the evolution of flowering plants.</title>
        <authorList>
            <consortium name="Amborella Genome Project"/>
        </authorList>
    </citation>
    <scope>NUCLEOTIDE SEQUENCE [LARGE SCALE GENOMIC DNA]</scope>
</reference>
<sequence length="154" mass="17329">MLERVLRRLDEMRPHNRDPEGSNDHTHTSTMGGGSLGGVEVTVKKKLLKVEFNKPRLGDGNIYSSKPIPTERKLTHAEARERREKGLCHHCDEKFTPNRKCKTQELFWVEGLLEDEDEEEVVDLATVEVQEVGLGEAPEDYVVSDISLHAIAGA</sequence>
<evidence type="ECO:0000256" key="1">
    <source>
        <dbReference type="SAM" id="MobiDB-lite"/>
    </source>
</evidence>
<gene>
    <name evidence="2" type="ORF">AMTR_s00130p00068800</name>
</gene>
<dbReference type="Gramene" id="ERM97653">
    <property type="protein sequence ID" value="ERM97653"/>
    <property type="gene ID" value="AMTR_s00130p00068800"/>
</dbReference>
<dbReference type="HOGENOM" id="CLU_1706655_0_0_1"/>